<comment type="caution">
    <text evidence="2">The sequence shown here is derived from an EMBL/GenBank/DDBJ whole genome shotgun (WGS) entry which is preliminary data.</text>
</comment>
<dbReference type="InterPro" id="IPR038071">
    <property type="entry name" value="UROD/MetE-like_sf"/>
</dbReference>
<accession>X0YLU5</accession>
<feature type="non-terminal residue" evidence="2">
    <location>
        <position position="1"/>
    </location>
</feature>
<dbReference type="AlphaFoldDB" id="X0YLU5"/>
<dbReference type="Gene3D" id="3.20.20.210">
    <property type="match status" value="1"/>
</dbReference>
<dbReference type="InterPro" id="IPR052024">
    <property type="entry name" value="Methanogen_methyltrans"/>
</dbReference>
<dbReference type="EMBL" id="BARS01057205">
    <property type="protein sequence ID" value="GAG49458.1"/>
    <property type="molecule type" value="Genomic_DNA"/>
</dbReference>
<dbReference type="SUPFAM" id="SSF51726">
    <property type="entry name" value="UROD/MetE-like"/>
    <property type="match status" value="1"/>
</dbReference>
<dbReference type="PANTHER" id="PTHR47099:SF1">
    <property type="entry name" value="METHYLCOBAMIDE:COM METHYLTRANSFERASE MTBA"/>
    <property type="match status" value="1"/>
</dbReference>
<dbReference type="InterPro" id="IPR000257">
    <property type="entry name" value="Uroporphyrinogen_deCOase"/>
</dbReference>
<evidence type="ECO:0000259" key="1">
    <source>
        <dbReference type="Pfam" id="PF01208"/>
    </source>
</evidence>
<protein>
    <recommendedName>
        <fullName evidence="1">Uroporphyrinogen decarboxylase (URO-D) domain-containing protein</fullName>
    </recommendedName>
</protein>
<name>X0YLU5_9ZZZZ</name>
<feature type="domain" description="Uroporphyrinogen decarboxylase (URO-D)" evidence="1">
    <location>
        <begin position="1"/>
        <end position="89"/>
    </location>
</feature>
<dbReference type="Pfam" id="PF01208">
    <property type="entry name" value="URO-D"/>
    <property type="match status" value="1"/>
</dbReference>
<gene>
    <name evidence="2" type="ORF">S01H1_83966</name>
</gene>
<dbReference type="GO" id="GO:0004853">
    <property type="term" value="F:uroporphyrinogen decarboxylase activity"/>
    <property type="evidence" value="ECO:0007669"/>
    <property type="project" value="InterPro"/>
</dbReference>
<evidence type="ECO:0000313" key="2">
    <source>
        <dbReference type="EMBL" id="GAG49458.1"/>
    </source>
</evidence>
<dbReference type="GO" id="GO:0006779">
    <property type="term" value="P:porphyrin-containing compound biosynthetic process"/>
    <property type="evidence" value="ECO:0007669"/>
    <property type="project" value="InterPro"/>
</dbReference>
<reference evidence="2" key="1">
    <citation type="journal article" date="2014" name="Front. Microbiol.">
        <title>High frequency of phylogenetically diverse reductive dehalogenase-homologous genes in deep subseafloor sedimentary metagenomes.</title>
        <authorList>
            <person name="Kawai M."/>
            <person name="Futagami T."/>
            <person name="Toyoda A."/>
            <person name="Takaki Y."/>
            <person name="Nishi S."/>
            <person name="Hori S."/>
            <person name="Arai W."/>
            <person name="Tsubouchi T."/>
            <person name="Morono Y."/>
            <person name="Uchiyama I."/>
            <person name="Ito T."/>
            <person name="Fujiyama A."/>
            <person name="Inagaki F."/>
            <person name="Takami H."/>
        </authorList>
    </citation>
    <scope>NUCLEOTIDE SEQUENCE</scope>
    <source>
        <strain evidence="2">Expedition CK06-06</strain>
    </source>
</reference>
<proteinExistence type="predicted"/>
<organism evidence="2">
    <name type="scientific">marine sediment metagenome</name>
    <dbReference type="NCBI Taxonomy" id="412755"/>
    <lineage>
        <taxon>unclassified sequences</taxon>
        <taxon>metagenomes</taxon>
        <taxon>ecological metagenomes</taxon>
    </lineage>
</organism>
<dbReference type="PANTHER" id="PTHR47099">
    <property type="entry name" value="METHYLCOBAMIDE:COM METHYLTRANSFERASE MTBA"/>
    <property type="match status" value="1"/>
</dbReference>
<sequence>TGADMLDVDYKTDLQLCNRVVGDKAVIRGTLDPSSVLRFGNAQLVDDLSRKNIEALGRTGRFFLAGGCGIAPRTPPDNIRTMVEAARKYKSL</sequence>